<dbReference type="Pfam" id="PF18962">
    <property type="entry name" value="Por_Secre_tail"/>
    <property type="match status" value="1"/>
</dbReference>
<keyword evidence="1" id="KW-0732">Signal</keyword>
<name>A0A8J2V8J8_9FLAO</name>
<evidence type="ECO:0000259" key="2">
    <source>
        <dbReference type="Pfam" id="PF18962"/>
    </source>
</evidence>
<evidence type="ECO:0000256" key="1">
    <source>
        <dbReference type="ARBA" id="ARBA00022729"/>
    </source>
</evidence>
<dbReference type="Proteomes" id="UP000652231">
    <property type="component" value="Unassembled WGS sequence"/>
</dbReference>
<evidence type="ECO:0000313" key="3">
    <source>
        <dbReference type="EMBL" id="GGD85447.1"/>
    </source>
</evidence>
<protein>
    <recommendedName>
        <fullName evidence="2">Secretion system C-terminal sorting domain-containing protein</fullName>
    </recommendedName>
</protein>
<gene>
    <name evidence="3" type="ORF">GCM10011312_06850</name>
</gene>
<feature type="domain" description="Secretion system C-terminal sorting" evidence="2">
    <location>
        <begin position="184"/>
        <end position="251"/>
    </location>
</feature>
<dbReference type="NCBIfam" id="TIGR04183">
    <property type="entry name" value="Por_Secre_tail"/>
    <property type="match status" value="1"/>
</dbReference>
<comment type="caution">
    <text evidence="3">The sequence shown here is derived from an EMBL/GenBank/DDBJ whole genome shotgun (WGS) entry which is preliminary data.</text>
</comment>
<reference evidence="3" key="2">
    <citation type="submission" date="2020-09" db="EMBL/GenBank/DDBJ databases">
        <authorList>
            <person name="Sun Q."/>
            <person name="Zhou Y."/>
        </authorList>
    </citation>
    <scope>NUCLEOTIDE SEQUENCE</scope>
    <source>
        <strain evidence="3">CGMCC 1.12924</strain>
    </source>
</reference>
<dbReference type="InterPro" id="IPR026444">
    <property type="entry name" value="Secre_tail"/>
</dbReference>
<sequence length="253" mass="27830">MKKSILVILIAFLALESKGQDVNVLNRDWHIHELFLDGVLIDIPGLPNDPPINCILGLHIEFFDGNYFMDLGVCSMFGANLDNFDLATFTVAGFGGLTGEGPCFYGSTSLGCTPITGNGELADFENFHHDFYEDFQSTFTYSIVPPGTLDYETLHIQKPNGDYAIYGEVPPLSVASNILNTFSIYPNPASEVLYLKGTIQKIKAIAIYNLSGQKINTSMIDGEIDVSEIKTGLYFIEITSESGAKQVQKFIKN</sequence>
<evidence type="ECO:0000313" key="4">
    <source>
        <dbReference type="Proteomes" id="UP000652231"/>
    </source>
</evidence>
<dbReference type="AlphaFoldDB" id="A0A8J2V8J8"/>
<dbReference type="RefSeq" id="WP_188439496.1">
    <property type="nucleotide sequence ID" value="NZ_BMGK01000002.1"/>
</dbReference>
<accession>A0A8J2V8J8</accession>
<proteinExistence type="predicted"/>
<keyword evidence="4" id="KW-1185">Reference proteome</keyword>
<dbReference type="EMBL" id="BMGK01000002">
    <property type="protein sequence ID" value="GGD85447.1"/>
    <property type="molecule type" value="Genomic_DNA"/>
</dbReference>
<reference evidence="3" key="1">
    <citation type="journal article" date="2014" name="Int. J. Syst. Evol. Microbiol.">
        <title>Complete genome sequence of Corynebacterium casei LMG S-19264T (=DSM 44701T), isolated from a smear-ripened cheese.</title>
        <authorList>
            <consortium name="US DOE Joint Genome Institute (JGI-PGF)"/>
            <person name="Walter F."/>
            <person name="Albersmeier A."/>
            <person name="Kalinowski J."/>
            <person name="Ruckert C."/>
        </authorList>
    </citation>
    <scope>NUCLEOTIDE SEQUENCE</scope>
    <source>
        <strain evidence="3">CGMCC 1.12924</strain>
    </source>
</reference>
<organism evidence="3 4">
    <name type="scientific">Planktosalinus lacus</name>
    <dbReference type="NCBI Taxonomy" id="1526573"/>
    <lineage>
        <taxon>Bacteria</taxon>
        <taxon>Pseudomonadati</taxon>
        <taxon>Bacteroidota</taxon>
        <taxon>Flavobacteriia</taxon>
        <taxon>Flavobacteriales</taxon>
        <taxon>Flavobacteriaceae</taxon>
        <taxon>Planktosalinus</taxon>
    </lineage>
</organism>